<dbReference type="Pfam" id="PF00122">
    <property type="entry name" value="E1-E2_ATPase"/>
    <property type="match status" value="1"/>
</dbReference>
<feature type="transmembrane region" description="Helical" evidence="11">
    <location>
        <begin position="194"/>
        <end position="216"/>
    </location>
</feature>
<dbReference type="Gene3D" id="2.70.150.10">
    <property type="entry name" value="Calcium-transporting ATPase, cytoplasmic transduction domain A"/>
    <property type="match status" value="1"/>
</dbReference>
<evidence type="ECO:0000256" key="6">
    <source>
        <dbReference type="ARBA" id="ARBA00022741"/>
    </source>
</evidence>
<evidence type="ECO:0000256" key="3">
    <source>
        <dbReference type="ARBA" id="ARBA00022448"/>
    </source>
</evidence>
<dbReference type="Gene3D" id="3.30.70.100">
    <property type="match status" value="1"/>
</dbReference>
<keyword evidence="3" id="KW-0813">Transport</keyword>
<dbReference type="PRINTS" id="PR00119">
    <property type="entry name" value="CATATPASE"/>
</dbReference>
<keyword evidence="8" id="KW-1278">Translocase</keyword>
<comment type="similarity">
    <text evidence="2 11">Belongs to the cation transport ATPase (P-type) (TC 3.A.3) family. Type IB subfamily.</text>
</comment>
<dbReference type="PROSITE" id="PS50846">
    <property type="entry name" value="HMA_2"/>
    <property type="match status" value="1"/>
</dbReference>
<dbReference type="GO" id="GO:0012505">
    <property type="term" value="C:endomembrane system"/>
    <property type="evidence" value="ECO:0007669"/>
    <property type="project" value="UniProtKB-SubCell"/>
</dbReference>
<evidence type="ECO:0000259" key="13">
    <source>
        <dbReference type="PROSITE" id="PS50846"/>
    </source>
</evidence>
<dbReference type="PROSITE" id="PS00154">
    <property type="entry name" value="ATPASE_E1_E2"/>
    <property type="match status" value="1"/>
</dbReference>
<dbReference type="PRINTS" id="PR00943">
    <property type="entry name" value="CUATPASE"/>
</dbReference>
<dbReference type="InterPro" id="IPR023299">
    <property type="entry name" value="ATPase_P-typ_cyto_dom_N"/>
</dbReference>
<dbReference type="Proteomes" id="UP000823638">
    <property type="component" value="Unassembled WGS sequence"/>
</dbReference>
<evidence type="ECO:0000256" key="2">
    <source>
        <dbReference type="ARBA" id="ARBA00006024"/>
    </source>
</evidence>
<dbReference type="EMBL" id="JADIMM010000087">
    <property type="protein sequence ID" value="MBO8458084.1"/>
    <property type="molecule type" value="Genomic_DNA"/>
</dbReference>
<dbReference type="SUPFAM" id="SSF81653">
    <property type="entry name" value="Calcium ATPase, transduction domain A"/>
    <property type="match status" value="1"/>
</dbReference>
<feature type="transmembrane region" description="Helical" evidence="11">
    <location>
        <begin position="745"/>
        <end position="764"/>
    </location>
</feature>
<feature type="domain" description="HMA" evidence="13">
    <location>
        <begin position="2"/>
        <end position="68"/>
    </location>
</feature>
<feature type="transmembrane region" description="Helical" evidence="11">
    <location>
        <begin position="97"/>
        <end position="118"/>
    </location>
</feature>
<proteinExistence type="inferred from homology"/>
<keyword evidence="4 11" id="KW-0812">Transmembrane</keyword>
<dbReference type="SUPFAM" id="SSF56784">
    <property type="entry name" value="HAD-like"/>
    <property type="match status" value="1"/>
</dbReference>
<name>A0A9D9HPT1_9SPIR</name>
<dbReference type="GO" id="GO:0043682">
    <property type="term" value="F:P-type divalent copper transporter activity"/>
    <property type="evidence" value="ECO:0007669"/>
    <property type="project" value="TreeGrafter"/>
</dbReference>
<dbReference type="CDD" id="cd02094">
    <property type="entry name" value="P-type_ATPase_Cu-like"/>
    <property type="match status" value="1"/>
</dbReference>
<dbReference type="InterPro" id="IPR008250">
    <property type="entry name" value="ATPase_P-typ_transduc_dom_A_sf"/>
</dbReference>
<dbReference type="InterPro" id="IPR027256">
    <property type="entry name" value="P-typ_ATPase_IB"/>
</dbReference>
<dbReference type="SUPFAM" id="SSF81660">
    <property type="entry name" value="Metal cation-transporting ATPase, ATP-binding domain N"/>
    <property type="match status" value="1"/>
</dbReference>
<dbReference type="InterPro" id="IPR001757">
    <property type="entry name" value="P_typ_ATPase"/>
</dbReference>
<feature type="compositionally biased region" description="Basic and acidic residues" evidence="12">
    <location>
        <begin position="74"/>
        <end position="86"/>
    </location>
</feature>
<dbReference type="InterPro" id="IPR023298">
    <property type="entry name" value="ATPase_P-typ_TM_dom_sf"/>
</dbReference>
<organism evidence="14 15">
    <name type="scientific">Candidatus Gallitreponema excrementavium</name>
    <dbReference type="NCBI Taxonomy" id="2840840"/>
    <lineage>
        <taxon>Bacteria</taxon>
        <taxon>Pseudomonadati</taxon>
        <taxon>Spirochaetota</taxon>
        <taxon>Spirochaetia</taxon>
        <taxon>Spirochaetales</taxon>
        <taxon>Candidatus Gallitreponema</taxon>
    </lineage>
</organism>
<dbReference type="Pfam" id="PF00403">
    <property type="entry name" value="HMA"/>
    <property type="match status" value="1"/>
</dbReference>
<accession>A0A9D9HPT1</accession>
<evidence type="ECO:0000313" key="15">
    <source>
        <dbReference type="Proteomes" id="UP000823638"/>
    </source>
</evidence>
<dbReference type="CDD" id="cd00371">
    <property type="entry name" value="HMA"/>
    <property type="match status" value="1"/>
</dbReference>
<gene>
    <name evidence="14" type="ORF">IAA81_07640</name>
</gene>
<dbReference type="GO" id="GO:0016887">
    <property type="term" value="F:ATP hydrolysis activity"/>
    <property type="evidence" value="ECO:0007669"/>
    <property type="project" value="InterPro"/>
</dbReference>
<evidence type="ECO:0000313" key="14">
    <source>
        <dbReference type="EMBL" id="MBO8458084.1"/>
    </source>
</evidence>
<reference evidence="14" key="2">
    <citation type="journal article" date="2021" name="PeerJ">
        <title>Extensive microbial diversity within the chicken gut microbiome revealed by metagenomics and culture.</title>
        <authorList>
            <person name="Gilroy R."/>
            <person name="Ravi A."/>
            <person name="Getino M."/>
            <person name="Pursley I."/>
            <person name="Horton D.L."/>
            <person name="Alikhan N.F."/>
            <person name="Baker D."/>
            <person name="Gharbi K."/>
            <person name="Hall N."/>
            <person name="Watson M."/>
            <person name="Adriaenssens E.M."/>
            <person name="Foster-Nyarko E."/>
            <person name="Jarju S."/>
            <person name="Secka A."/>
            <person name="Antonio M."/>
            <person name="Oren A."/>
            <person name="Chaudhuri R.R."/>
            <person name="La Ragione R."/>
            <person name="Hildebrand F."/>
            <person name="Pallen M.J."/>
        </authorList>
    </citation>
    <scope>NUCLEOTIDE SEQUENCE</scope>
    <source>
        <strain evidence="14">10532</strain>
    </source>
</reference>
<evidence type="ECO:0000256" key="10">
    <source>
        <dbReference type="ARBA" id="ARBA00023136"/>
    </source>
</evidence>
<feature type="transmembrane region" description="Helical" evidence="11">
    <location>
        <begin position="130"/>
        <end position="148"/>
    </location>
</feature>
<dbReference type="InterPro" id="IPR006121">
    <property type="entry name" value="HMA_dom"/>
</dbReference>
<evidence type="ECO:0000256" key="12">
    <source>
        <dbReference type="SAM" id="MobiDB-lite"/>
    </source>
</evidence>
<feature type="transmembrane region" description="Helical" evidence="11">
    <location>
        <begin position="169"/>
        <end position="188"/>
    </location>
</feature>
<keyword evidence="9 11" id="KW-1133">Transmembrane helix</keyword>
<dbReference type="InterPro" id="IPR036163">
    <property type="entry name" value="HMA_dom_sf"/>
</dbReference>
<evidence type="ECO:0000256" key="11">
    <source>
        <dbReference type="RuleBase" id="RU362081"/>
    </source>
</evidence>
<dbReference type="GO" id="GO:0055070">
    <property type="term" value="P:copper ion homeostasis"/>
    <property type="evidence" value="ECO:0007669"/>
    <property type="project" value="TreeGrafter"/>
</dbReference>
<dbReference type="SUPFAM" id="SSF55008">
    <property type="entry name" value="HMA, heavy metal-associated domain"/>
    <property type="match status" value="1"/>
</dbReference>
<evidence type="ECO:0000256" key="7">
    <source>
        <dbReference type="ARBA" id="ARBA00022840"/>
    </source>
</evidence>
<evidence type="ECO:0000256" key="4">
    <source>
        <dbReference type="ARBA" id="ARBA00022692"/>
    </source>
</evidence>
<sequence>MKTETYNIEGMECAACSAAVEKVTKRLNGVSQSSVNLATKKLLITYDETLVSPQQICGVVNKAGFGCFPQEEENPNKSEKQTEQKSNRRITQKKRTLLTAWIFSLILMYVSMGSMMGLPVPDIISMESNPYNFAIIQAFLSLMVLFTGQEIISKGLSALFHKNPNMNSLIAIGSLCSFAYSFFATFLLGENPGIVHNLYYESSAMVLTFIMTGKFLEGRSMDKTKGAVEALIKLAPEEALLLNSPEDLNYKKVPVEKINPGDFILVKSGEKIPLDGTVVKGASSVDESMITGENIPVEKAAGDNVTGGTINSNGILIVQVTRTGKNTTLSRIISFVEEAQGKKAPISRIADKTAGIFVPVVMGIATVVFFVWFFFTGNFPLSIKLFTSVLVIACPCALGLATPAAIMTGTGLGASNGILIRSGESLEEAGKITTVVFDKTGTITIGKPKVTDILFFEGKDNPFKTEEEFLIACGALEQTSSHPLAKAVLEEVGKLTKNTPQNSSCPLSCDVKAVQDIKIPEYGIQNFVNTPGKGISGEIISSEFSQKNPEEKNLFYLGSWNFLLEEEAKLGQNFLSTNKDLTELMNKMEADGKTLLLAGIKVNKKLLCPGLIAVQDEIRPESRETISRLKKMKLKTVMISGDNTKAAELIGQKTGIEQVFGKVLPENKAEIIQGLQEKGEKIFMVGDGINDAPALVQADVGAAIGGGSSVAIESADIILMKEGIKDVPGAIKLSRLTIRNIKENLFWAFFYNTIMIPLAAGVLIPKFNISLNPMMAGAAMALSSICVVGNALRLRTKKLNK</sequence>
<feature type="transmembrane region" description="Helical" evidence="11">
    <location>
        <begin position="770"/>
        <end position="792"/>
    </location>
</feature>
<keyword evidence="5 11" id="KW-0479">Metal-binding</keyword>
<dbReference type="SUPFAM" id="SSF81665">
    <property type="entry name" value="Calcium ATPase, transmembrane domain M"/>
    <property type="match status" value="1"/>
</dbReference>
<feature type="transmembrane region" description="Helical" evidence="11">
    <location>
        <begin position="381"/>
        <end position="401"/>
    </location>
</feature>
<keyword evidence="11" id="KW-1003">Cell membrane</keyword>
<evidence type="ECO:0000256" key="9">
    <source>
        <dbReference type="ARBA" id="ARBA00022989"/>
    </source>
</evidence>
<protein>
    <submittedName>
        <fullName evidence="14">Copper-translocating P-type ATPase</fullName>
    </submittedName>
</protein>
<dbReference type="GO" id="GO:0005524">
    <property type="term" value="F:ATP binding"/>
    <property type="evidence" value="ECO:0007669"/>
    <property type="project" value="UniProtKB-UniRule"/>
</dbReference>
<feature type="transmembrane region" description="Helical" evidence="11">
    <location>
        <begin position="356"/>
        <end position="375"/>
    </location>
</feature>
<dbReference type="PANTHER" id="PTHR43520">
    <property type="entry name" value="ATP7, ISOFORM B"/>
    <property type="match status" value="1"/>
</dbReference>
<dbReference type="SFLD" id="SFLDG00002">
    <property type="entry name" value="C1.7:_P-type_atpase_like"/>
    <property type="match status" value="1"/>
</dbReference>
<dbReference type="Gene3D" id="3.40.1110.10">
    <property type="entry name" value="Calcium-transporting ATPase, cytoplasmic domain N"/>
    <property type="match status" value="1"/>
</dbReference>
<dbReference type="InterPro" id="IPR036412">
    <property type="entry name" value="HAD-like_sf"/>
</dbReference>
<keyword evidence="10 11" id="KW-0472">Membrane</keyword>
<dbReference type="Gene3D" id="3.40.50.1000">
    <property type="entry name" value="HAD superfamily/HAD-like"/>
    <property type="match status" value="1"/>
</dbReference>
<dbReference type="NCBIfam" id="TIGR01494">
    <property type="entry name" value="ATPase_P-type"/>
    <property type="match status" value="2"/>
</dbReference>
<keyword evidence="7 11" id="KW-0067">ATP-binding</keyword>
<dbReference type="InterPro" id="IPR018303">
    <property type="entry name" value="ATPase_P-typ_P_site"/>
</dbReference>
<dbReference type="SFLD" id="SFLDS00003">
    <property type="entry name" value="Haloacid_Dehalogenase"/>
    <property type="match status" value="1"/>
</dbReference>
<evidence type="ECO:0000256" key="5">
    <source>
        <dbReference type="ARBA" id="ARBA00022723"/>
    </source>
</evidence>
<comment type="caution">
    <text evidence="14">The sequence shown here is derived from an EMBL/GenBank/DDBJ whole genome shotgun (WGS) entry which is preliminary data.</text>
</comment>
<dbReference type="InterPro" id="IPR023214">
    <property type="entry name" value="HAD_sf"/>
</dbReference>
<dbReference type="GO" id="GO:0005507">
    <property type="term" value="F:copper ion binding"/>
    <property type="evidence" value="ECO:0007669"/>
    <property type="project" value="TreeGrafter"/>
</dbReference>
<dbReference type="NCBIfam" id="TIGR01525">
    <property type="entry name" value="ATPase-IB_hvy"/>
    <property type="match status" value="1"/>
</dbReference>
<dbReference type="AlphaFoldDB" id="A0A9D9HPT1"/>
<comment type="subcellular location">
    <subcellularLocation>
        <location evidence="11">Cell membrane</location>
    </subcellularLocation>
    <subcellularLocation>
        <location evidence="1">Endomembrane system</location>
        <topology evidence="1">Multi-pass membrane protein</topology>
    </subcellularLocation>
</comment>
<feature type="region of interest" description="Disordered" evidence="12">
    <location>
        <begin position="70"/>
        <end position="90"/>
    </location>
</feature>
<dbReference type="InterPro" id="IPR044492">
    <property type="entry name" value="P_typ_ATPase_HD_dom"/>
</dbReference>
<evidence type="ECO:0000256" key="8">
    <source>
        <dbReference type="ARBA" id="ARBA00022967"/>
    </source>
</evidence>
<dbReference type="SFLD" id="SFLDF00027">
    <property type="entry name" value="p-type_atpase"/>
    <property type="match status" value="1"/>
</dbReference>
<keyword evidence="6 11" id="KW-0547">Nucleotide-binding</keyword>
<dbReference type="FunFam" id="2.70.150.10:FF:000002">
    <property type="entry name" value="Copper-transporting ATPase 1, putative"/>
    <property type="match status" value="1"/>
</dbReference>
<dbReference type="PANTHER" id="PTHR43520:SF8">
    <property type="entry name" value="P-TYPE CU(+) TRANSPORTER"/>
    <property type="match status" value="1"/>
</dbReference>
<dbReference type="Pfam" id="PF00702">
    <property type="entry name" value="Hydrolase"/>
    <property type="match status" value="1"/>
</dbReference>
<reference evidence="14" key="1">
    <citation type="submission" date="2020-10" db="EMBL/GenBank/DDBJ databases">
        <authorList>
            <person name="Gilroy R."/>
        </authorList>
    </citation>
    <scope>NUCLEOTIDE SEQUENCE</scope>
    <source>
        <strain evidence="14">10532</strain>
    </source>
</reference>
<dbReference type="InterPro" id="IPR059000">
    <property type="entry name" value="ATPase_P-type_domA"/>
</dbReference>
<dbReference type="GO" id="GO:0005886">
    <property type="term" value="C:plasma membrane"/>
    <property type="evidence" value="ECO:0007669"/>
    <property type="project" value="UniProtKB-SubCell"/>
</dbReference>
<dbReference type="FunFam" id="3.30.70.100:FF:000001">
    <property type="entry name" value="ATPase copper transporting beta"/>
    <property type="match status" value="1"/>
</dbReference>
<evidence type="ECO:0000256" key="1">
    <source>
        <dbReference type="ARBA" id="ARBA00004127"/>
    </source>
</evidence>